<dbReference type="PROSITE" id="PS50980">
    <property type="entry name" value="COA_CT_NTER"/>
    <property type="match status" value="1"/>
</dbReference>
<dbReference type="Gene3D" id="2.40.460.10">
    <property type="entry name" value="Biotin dependent carboxylase carboxyltransferase"/>
    <property type="match status" value="1"/>
</dbReference>
<dbReference type="SUPFAM" id="SSF51230">
    <property type="entry name" value="Single hybrid motif"/>
    <property type="match status" value="1"/>
</dbReference>
<dbReference type="InterPro" id="IPR049076">
    <property type="entry name" value="ACCA"/>
</dbReference>
<keyword evidence="8" id="KW-0092">Biotin</keyword>
<dbReference type="InterPro" id="IPR005482">
    <property type="entry name" value="Biotin_COase_C"/>
</dbReference>
<dbReference type="PANTHER" id="PTHR45728:SF3">
    <property type="entry name" value="ACETYL-COA CARBOXYLASE"/>
    <property type="match status" value="1"/>
</dbReference>
<evidence type="ECO:0000259" key="13">
    <source>
        <dbReference type="PROSITE" id="PS50975"/>
    </source>
</evidence>
<keyword evidence="7" id="KW-0809">Transit peptide</keyword>
<keyword evidence="18" id="KW-1185">Reference proteome</keyword>
<dbReference type="SUPFAM" id="SSF51246">
    <property type="entry name" value="Rudiment single hybrid motif"/>
    <property type="match status" value="1"/>
</dbReference>
<dbReference type="InterPro" id="IPR011761">
    <property type="entry name" value="ATP-grasp"/>
</dbReference>
<dbReference type="InterPro" id="IPR011762">
    <property type="entry name" value="COA_CT_N"/>
</dbReference>
<dbReference type="PROSITE" id="PS50989">
    <property type="entry name" value="COA_CT_CTER"/>
    <property type="match status" value="1"/>
</dbReference>
<feature type="domain" description="CoA carboxyltransferase N-terminal" evidence="15">
    <location>
        <begin position="848"/>
        <end position="1148"/>
    </location>
</feature>
<dbReference type="PROSITE" id="PS00867">
    <property type="entry name" value="CPSASE_2"/>
    <property type="match status" value="1"/>
</dbReference>
<evidence type="ECO:0000256" key="7">
    <source>
        <dbReference type="ARBA" id="ARBA00022946"/>
    </source>
</evidence>
<evidence type="ECO:0000256" key="5">
    <source>
        <dbReference type="ARBA" id="ARBA00022823"/>
    </source>
</evidence>
<dbReference type="Gene3D" id="3.30.470.20">
    <property type="entry name" value="ATP-grasp fold, B domain"/>
    <property type="match status" value="1"/>
</dbReference>
<comment type="caution">
    <text evidence="17">The sequence shown here is derived from an EMBL/GenBank/DDBJ whole genome shotgun (WGS) entry which is preliminary data.</text>
</comment>
<feature type="domain" description="CoA carboxyltransferase C-terminal" evidence="16">
    <location>
        <begin position="1128"/>
        <end position="1401"/>
    </location>
</feature>
<feature type="domain" description="Biotin carboxylation" evidence="14">
    <location>
        <begin position="4"/>
        <end position="443"/>
    </location>
</feature>
<evidence type="ECO:0000259" key="15">
    <source>
        <dbReference type="PROSITE" id="PS50980"/>
    </source>
</evidence>
<organism evidence="17 18">
    <name type="scientific">Astathelohania contejeani</name>
    <dbReference type="NCBI Taxonomy" id="164912"/>
    <lineage>
        <taxon>Eukaryota</taxon>
        <taxon>Fungi</taxon>
        <taxon>Fungi incertae sedis</taxon>
        <taxon>Microsporidia</taxon>
        <taxon>Astathelohaniidae</taxon>
        <taxon>Astathelohania</taxon>
    </lineage>
</organism>
<proteinExistence type="predicted"/>
<dbReference type="Pfam" id="PF02785">
    <property type="entry name" value="Biotin_carb_C"/>
    <property type="match status" value="1"/>
</dbReference>
<dbReference type="Pfam" id="PF00364">
    <property type="entry name" value="Biotin_lipoyl"/>
    <property type="match status" value="1"/>
</dbReference>
<keyword evidence="3" id="KW-0436">Ligase</keyword>
<dbReference type="InterPro" id="IPR005481">
    <property type="entry name" value="BC-like_N"/>
</dbReference>
<dbReference type="InterPro" id="IPR011764">
    <property type="entry name" value="Biotin_carboxylation_dom"/>
</dbReference>
<keyword evidence="6 12" id="KW-0067">ATP-binding</keyword>
<accession>A0ABQ7I0N6</accession>
<sequence length="1401" mass="160252">MAIKIQKILIANNSLPAQKFITSLKEGLPSEDCPLFYGMVTESDLHANMRYIDLLDGYRVIPSGPSIQNYGNVHLIVDIALEFGVDAVWPGWGHASENSELPALLAKTKAIFMGPTAESMSQLGDKIKCTRLCELLGIKTIPNESIKNIYSFIETNSFPVIIKASNSGGGKGIRILERKEDIEHMIRIVESEAGVCTLFVSKLLKGCRHIEIQCARDTHGYTIIFGGRDCTIQRRHQKMIEECPPTIVENDLLKNMEQDCRLLLEYTNYIGLATVEFLYDPTLKCYYFLEINTRTQVEHPVTELVYGINIPMIQYFISSGQSLKKITIDNVEKHAIGIRITAEDKNFNPVTGNINVSFESSPNSWGYFSMTHGAIHEYSDSQFGHIFCWGKNRHHAISVAIKALHKLKVENLPTPKNFLLNILKSKEFQNNIHSIDSIKNGIDITNDDYKNEIPDYILLPIILALNKPVNQIHTFKYLFNDLVYNPSLYFIADGEALIEINKIKRIVNFISLPENKIIVNQEKILYRKNGSFYRIQRDDRFLEYHLDFDRSIVKAPSRGKIVRYSLGEGSKVEEGKAFGELESMKVNRLLLAPVTGILHILKNPNSFVEEGEEIVRIETKEGFQEFNGTVDEKNFENIDNAKLEYYTLNVFKGYRLPSDLWKIPTNDNIFDFFYAFDPSINKGEEYKLFMNVLQCIKKMENRKTNGNFNGRINDLICKLEDENILLELLEIKNGSLDKYISNENTLTFEITKSVCNTELALIKEFNIKFEPKYINVVLLAEELNENMGIFFYDRWVKYKVYNLIVNTKDGVKIHYSYVRGLLEEYHYNKNGFVYKINSTLQLNNNKFPFDNIPHLNDNRLQCIRNRTIYYEDFIYLFQIYFIKKNLTNQINEIFLKKENNKYLITKKNNNKCIKIGIKGFDIKYGNSRLVIIINDITHKNGSFSKLEGIMFCKLSKLCRRKQIHRIYIACNSGARIGIFENLKKDLFVQKGNGKLELSISNSNKMDSKKYKIHEGVLTSIYGNTDSGPENLSYSSMMARETVKAYEQIFTLTYVSGISVGIGSYLARLGRRVIQKVGSSILLTGFKALNKLVQQSIYNDNEEIGGYEIMGTNGVTHKSVINDFEGVCEIMEWVEYVNSGRCKFSNNTVFNNNITNTNLSNINEDEIIELITDLNSYKKYLSDYAPNVNTGRAKINGISIGIISSAVSSISSTIPSDDPWIKEKIWTKNVMFKETAHKIALSIEDFDKENLDILIIANWKGFSGGRTDMSSNVLDTGSLIIRNLARAKVKVFVYVPPCGQLRGGTWVVFDKKISPRINMIAHPKAEVGILQPDGMAEIKFKEKERREIIERSGMEYQRELGSELAELYCKLHDSIERMAINGSVDAIITVEELKNYLYNKLK</sequence>
<dbReference type="Pfam" id="PF01039">
    <property type="entry name" value="Carboxyl_trans"/>
    <property type="match status" value="1"/>
</dbReference>
<dbReference type="PROSITE" id="PS00866">
    <property type="entry name" value="CPSASE_1"/>
    <property type="match status" value="1"/>
</dbReference>
<dbReference type="InterPro" id="IPR029045">
    <property type="entry name" value="ClpP/crotonase-like_dom_sf"/>
</dbReference>
<dbReference type="Pfam" id="PF00289">
    <property type="entry name" value="Biotin_carb_N"/>
    <property type="match status" value="1"/>
</dbReference>
<dbReference type="SUPFAM" id="SSF52440">
    <property type="entry name" value="PreATP-grasp domain"/>
    <property type="match status" value="1"/>
</dbReference>
<dbReference type="InterPro" id="IPR016185">
    <property type="entry name" value="PreATP-grasp_dom_sf"/>
</dbReference>
<evidence type="ECO:0000256" key="11">
    <source>
        <dbReference type="ARBA" id="ARBA00048600"/>
    </source>
</evidence>
<evidence type="ECO:0000256" key="6">
    <source>
        <dbReference type="ARBA" id="ARBA00022840"/>
    </source>
</evidence>
<dbReference type="Gene3D" id="3.90.226.10">
    <property type="entry name" value="2-enoyl-CoA Hydratase, Chain A, domain 1"/>
    <property type="match status" value="2"/>
</dbReference>
<dbReference type="Proteomes" id="UP001516464">
    <property type="component" value="Unassembled WGS sequence"/>
</dbReference>
<dbReference type="PROSITE" id="PS50979">
    <property type="entry name" value="BC"/>
    <property type="match status" value="1"/>
</dbReference>
<keyword evidence="5" id="KW-0450">Lipoyl</keyword>
<gene>
    <name evidence="17" type="primary">Acacb</name>
    <name evidence="17" type="ORF">TCON_0811</name>
</gene>
<dbReference type="InterPro" id="IPR005479">
    <property type="entry name" value="CPAse_ATP-bd"/>
</dbReference>
<dbReference type="SMART" id="SM00878">
    <property type="entry name" value="Biotin_carb_C"/>
    <property type="match status" value="1"/>
</dbReference>
<evidence type="ECO:0000256" key="4">
    <source>
        <dbReference type="ARBA" id="ARBA00022741"/>
    </source>
</evidence>
<dbReference type="PROSITE" id="PS50007">
    <property type="entry name" value="PIPLC_X_DOMAIN"/>
    <property type="match status" value="1"/>
</dbReference>
<evidence type="ECO:0000313" key="17">
    <source>
        <dbReference type="EMBL" id="KAF7683984.1"/>
    </source>
</evidence>
<dbReference type="InterPro" id="IPR000089">
    <property type="entry name" value="Biotin_lipoyl"/>
</dbReference>
<evidence type="ECO:0000256" key="10">
    <source>
        <dbReference type="ARBA" id="ARBA00048065"/>
    </source>
</evidence>
<dbReference type="SUPFAM" id="SSF56059">
    <property type="entry name" value="Glutathione synthetase ATP-binding domain-like"/>
    <property type="match status" value="1"/>
</dbReference>
<dbReference type="CDD" id="cd06850">
    <property type="entry name" value="biotinyl_domain"/>
    <property type="match status" value="1"/>
</dbReference>
<evidence type="ECO:0000259" key="14">
    <source>
        <dbReference type="PROSITE" id="PS50979"/>
    </source>
</evidence>
<evidence type="ECO:0000256" key="3">
    <source>
        <dbReference type="ARBA" id="ARBA00022598"/>
    </source>
</evidence>
<evidence type="ECO:0000256" key="2">
    <source>
        <dbReference type="ARBA" id="ARBA00004956"/>
    </source>
</evidence>
<keyword evidence="9" id="KW-0511">Multifunctional enzyme</keyword>
<comment type="pathway">
    <text evidence="2">Lipid metabolism; malonyl-CoA biosynthesis; malonyl-CoA from acetyl-CoA: step 1/1.</text>
</comment>
<evidence type="ECO:0000256" key="1">
    <source>
        <dbReference type="ARBA" id="ARBA00001953"/>
    </source>
</evidence>
<keyword evidence="4 12" id="KW-0547">Nucleotide-binding</keyword>
<comment type="catalytic activity">
    <reaction evidence="11">
        <text>N(6)-biotinyl-L-lysyl-[protein] + hydrogencarbonate + ATP = N(6)-carboxybiotinyl-L-lysyl-[protein] + ADP + phosphate + H(+)</text>
        <dbReference type="Rhea" id="RHEA:13501"/>
        <dbReference type="Rhea" id="RHEA-COMP:10505"/>
        <dbReference type="Rhea" id="RHEA-COMP:10506"/>
        <dbReference type="ChEBI" id="CHEBI:15378"/>
        <dbReference type="ChEBI" id="CHEBI:17544"/>
        <dbReference type="ChEBI" id="CHEBI:30616"/>
        <dbReference type="ChEBI" id="CHEBI:43474"/>
        <dbReference type="ChEBI" id="CHEBI:83144"/>
        <dbReference type="ChEBI" id="CHEBI:83145"/>
        <dbReference type="ChEBI" id="CHEBI:456216"/>
        <dbReference type="EC" id="6.3.4.14"/>
    </reaction>
</comment>
<dbReference type="EMBL" id="SBIQ01000036">
    <property type="protein sequence ID" value="KAF7683984.1"/>
    <property type="molecule type" value="Genomic_DNA"/>
</dbReference>
<dbReference type="PROSITE" id="PS00189">
    <property type="entry name" value="LIPOYL"/>
    <property type="match status" value="1"/>
</dbReference>
<evidence type="ECO:0000259" key="16">
    <source>
        <dbReference type="PROSITE" id="PS50989"/>
    </source>
</evidence>
<dbReference type="Gene3D" id="2.40.50.100">
    <property type="match status" value="1"/>
</dbReference>
<dbReference type="SUPFAM" id="SSF52096">
    <property type="entry name" value="ClpP/crotonase"/>
    <property type="match status" value="2"/>
</dbReference>
<reference evidence="17 18" key="1">
    <citation type="submission" date="2019-01" db="EMBL/GenBank/DDBJ databases">
        <title>Genomes sequencing and comparative genomics of infectious freshwater microsporidia, Cucumispora dikerogammari and Thelohania contejeani.</title>
        <authorList>
            <person name="Cormier A."/>
            <person name="Giraud I."/>
            <person name="Wattier R."/>
            <person name="Teixeira M."/>
            <person name="Grandjean F."/>
            <person name="Rigaud T."/>
            <person name="Cordaux R."/>
        </authorList>
    </citation>
    <scope>NUCLEOTIDE SEQUENCE [LARGE SCALE GENOMIC DNA]</scope>
    <source>
        <strain evidence="17">T1</strain>
        <tissue evidence="17">Spores</tissue>
    </source>
</reference>
<evidence type="ECO:0000256" key="9">
    <source>
        <dbReference type="ARBA" id="ARBA00023268"/>
    </source>
</evidence>
<evidence type="ECO:0000256" key="8">
    <source>
        <dbReference type="ARBA" id="ARBA00023267"/>
    </source>
</evidence>
<name>A0ABQ7I0N6_9MICR</name>
<dbReference type="InterPro" id="IPR011053">
    <property type="entry name" value="Single_hybrid_motif"/>
</dbReference>
<dbReference type="PROSITE" id="PS50975">
    <property type="entry name" value="ATP_GRASP"/>
    <property type="match status" value="1"/>
</dbReference>
<dbReference type="InterPro" id="IPR011054">
    <property type="entry name" value="Rudment_hybrid_motif"/>
</dbReference>
<dbReference type="Pfam" id="PF02786">
    <property type="entry name" value="CPSase_L_D2"/>
    <property type="match status" value="1"/>
</dbReference>
<comment type="catalytic activity">
    <reaction evidence="10">
        <text>hydrogencarbonate + acetyl-CoA + ATP = malonyl-CoA + ADP + phosphate + H(+)</text>
        <dbReference type="Rhea" id="RHEA:11308"/>
        <dbReference type="ChEBI" id="CHEBI:15378"/>
        <dbReference type="ChEBI" id="CHEBI:17544"/>
        <dbReference type="ChEBI" id="CHEBI:30616"/>
        <dbReference type="ChEBI" id="CHEBI:43474"/>
        <dbReference type="ChEBI" id="CHEBI:57288"/>
        <dbReference type="ChEBI" id="CHEBI:57384"/>
        <dbReference type="ChEBI" id="CHEBI:456216"/>
        <dbReference type="EC" id="6.4.1.2"/>
    </reaction>
</comment>
<dbReference type="InterPro" id="IPR011763">
    <property type="entry name" value="COA_CT_C"/>
</dbReference>
<feature type="domain" description="ATP-grasp" evidence="13">
    <location>
        <begin position="130"/>
        <end position="319"/>
    </location>
</feature>
<evidence type="ECO:0000313" key="18">
    <source>
        <dbReference type="Proteomes" id="UP001516464"/>
    </source>
</evidence>
<dbReference type="InterPro" id="IPR003016">
    <property type="entry name" value="2-oxoA_DH_lipoyl-BS"/>
</dbReference>
<dbReference type="InterPro" id="IPR034733">
    <property type="entry name" value="AcCoA_carboxyl_beta"/>
</dbReference>
<comment type="cofactor">
    <cofactor evidence="1">
        <name>biotin</name>
        <dbReference type="ChEBI" id="CHEBI:57586"/>
    </cofactor>
</comment>
<protein>
    <submittedName>
        <fullName evidence="17">Acetyl-CoA carboxylase 2</fullName>
    </submittedName>
</protein>
<evidence type="ECO:0000256" key="12">
    <source>
        <dbReference type="PROSITE-ProRule" id="PRU00409"/>
    </source>
</evidence>
<dbReference type="PANTHER" id="PTHR45728">
    <property type="entry name" value="ACETYL-COA CARBOXYLASE, ISOFORM A"/>
    <property type="match status" value="1"/>
</dbReference>